<accession>A0A232FMU9</accession>
<dbReference type="AlphaFoldDB" id="A0A232FMU9"/>
<evidence type="ECO:0000313" key="1">
    <source>
        <dbReference type="EMBL" id="OXU32002.1"/>
    </source>
</evidence>
<reference evidence="1 2" key="1">
    <citation type="journal article" date="2017" name="Curr. Biol.">
        <title>The Evolution of Venom by Co-option of Single-Copy Genes.</title>
        <authorList>
            <person name="Martinson E.O."/>
            <person name="Mrinalini"/>
            <person name="Kelkar Y.D."/>
            <person name="Chang C.H."/>
            <person name="Werren J.H."/>
        </authorList>
    </citation>
    <scope>NUCLEOTIDE SEQUENCE [LARGE SCALE GENOMIC DNA]</scope>
    <source>
        <strain evidence="1 2">Alberta</strain>
        <tissue evidence="1">Whole body</tissue>
    </source>
</reference>
<keyword evidence="2" id="KW-1185">Reference proteome</keyword>
<proteinExistence type="predicted"/>
<protein>
    <submittedName>
        <fullName evidence="1">Uncharacterized protein</fullName>
    </submittedName>
</protein>
<name>A0A232FMU9_9HYME</name>
<sequence length="90" mass="9919">MQSLGNVPKILGPAWKKINLAMKKRTFRCVATLPPGCSNVVLGRGNIAESSESCNAMLRQGCQNIKCYMGRYSCFNLGIELIMTTKLSDF</sequence>
<dbReference type="Proteomes" id="UP000215335">
    <property type="component" value="Unassembled WGS sequence"/>
</dbReference>
<organism evidence="1 2">
    <name type="scientific">Trichomalopsis sarcophagae</name>
    <dbReference type="NCBI Taxonomy" id="543379"/>
    <lineage>
        <taxon>Eukaryota</taxon>
        <taxon>Metazoa</taxon>
        <taxon>Ecdysozoa</taxon>
        <taxon>Arthropoda</taxon>
        <taxon>Hexapoda</taxon>
        <taxon>Insecta</taxon>
        <taxon>Pterygota</taxon>
        <taxon>Neoptera</taxon>
        <taxon>Endopterygota</taxon>
        <taxon>Hymenoptera</taxon>
        <taxon>Apocrita</taxon>
        <taxon>Proctotrupomorpha</taxon>
        <taxon>Chalcidoidea</taxon>
        <taxon>Pteromalidae</taxon>
        <taxon>Pteromalinae</taxon>
        <taxon>Trichomalopsis</taxon>
    </lineage>
</organism>
<evidence type="ECO:0000313" key="2">
    <source>
        <dbReference type="Proteomes" id="UP000215335"/>
    </source>
</evidence>
<dbReference type="EMBL" id="NNAY01000013">
    <property type="protein sequence ID" value="OXU32002.1"/>
    <property type="molecule type" value="Genomic_DNA"/>
</dbReference>
<comment type="caution">
    <text evidence="1">The sequence shown here is derived from an EMBL/GenBank/DDBJ whole genome shotgun (WGS) entry which is preliminary data.</text>
</comment>
<gene>
    <name evidence="1" type="ORF">TSAR_013770</name>
</gene>